<dbReference type="NCBIfam" id="TIGR01845">
    <property type="entry name" value="outer_NodT"/>
    <property type="match status" value="1"/>
</dbReference>
<dbReference type="InterPro" id="IPR010131">
    <property type="entry name" value="MdtP/NodT-like"/>
</dbReference>
<evidence type="ECO:0000313" key="4">
    <source>
        <dbReference type="EMBL" id="MBC9813071.1"/>
    </source>
</evidence>
<comment type="similarity">
    <text evidence="1 2">Belongs to the outer membrane factor (OMF) (TC 1.B.17) family.</text>
</comment>
<proteinExistence type="inferred from homology"/>
<keyword evidence="2" id="KW-1134">Transmembrane beta strand</keyword>
<evidence type="ECO:0000313" key="5">
    <source>
        <dbReference type="Proteomes" id="UP000652681"/>
    </source>
</evidence>
<evidence type="ECO:0000256" key="2">
    <source>
        <dbReference type="RuleBase" id="RU362097"/>
    </source>
</evidence>
<dbReference type="Pfam" id="PF02321">
    <property type="entry name" value="OEP"/>
    <property type="match status" value="2"/>
</dbReference>
<dbReference type="GO" id="GO:0015562">
    <property type="term" value="F:efflux transmembrane transporter activity"/>
    <property type="evidence" value="ECO:0007669"/>
    <property type="project" value="InterPro"/>
</dbReference>
<reference evidence="4" key="1">
    <citation type="submission" date="2020-09" db="EMBL/GenBank/DDBJ databases">
        <title>Taishania pollutisoli gen. nov., sp. nov., Isolated from Tetrabromobisphenol A-Contaminated Soil.</title>
        <authorList>
            <person name="Chen Q."/>
        </authorList>
    </citation>
    <scope>NUCLEOTIDE SEQUENCE</scope>
    <source>
        <strain evidence="4">CZZ-1</strain>
    </source>
</reference>
<dbReference type="Gene3D" id="1.20.1600.10">
    <property type="entry name" value="Outer membrane efflux proteins (OEP)"/>
    <property type="match status" value="1"/>
</dbReference>
<keyword evidence="2" id="KW-0812">Transmembrane</keyword>
<dbReference type="PANTHER" id="PTHR30203">
    <property type="entry name" value="OUTER MEMBRANE CATION EFFLUX PROTEIN"/>
    <property type="match status" value="1"/>
</dbReference>
<protein>
    <submittedName>
        <fullName evidence="4">Efflux transporter outer membrane subunit</fullName>
    </submittedName>
</protein>
<keyword evidence="2" id="KW-0449">Lipoprotein</keyword>
<evidence type="ECO:0000256" key="1">
    <source>
        <dbReference type="ARBA" id="ARBA00007613"/>
    </source>
</evidence>
<feature type="coiled-coil region" evidence="3">
    <location>
        <begin position="438"/>
        <end position="465"/>
    </location>
</feature>
<dbReference type="GO" id="GO:0005886">
    <property type="term" value="C:plasma membrane"/>
    <property type="evidence" value="ECO:0007669"/>
    <property type="project" value="UniProtKB-SubCell"/>
</dbReference>
<dbReference type="Gene3D" id="2.20.200.10">
    <property type="entry name" value="Outer membrane efflux proteins (OEP)"/>
    <property type="match status" value="1"/>
</dbReference>
<dbReference type="RefSeq" id="WP_163491266.1">
    <property type="nucleotide sequence ID" value="NZ_JACVEL010000007.1"/>
</dbReference>
<dbReference type="InterPro" id="IPR003423">
    <property type="entry name" value="OMP_efflux"/>
</dbReference>
<comment type="caution">
    <text evidence="4">The sequence shown here is derived from an EMBL/GenBank/DDBJ whole genome shotgun (WGS) entry which is preliminary data.</text>
</comment>
<comment type="subcellular location">
    <subcellularLocation>
        <location evidence="2">Cell membrane</location>
        <topology evidence="2">Lipid-anchor</topology>
    </subcellularLocation>
</comment>
<keyword evidence="2" id="KW-0564">Palmitate</keyword>
<dbReference type="AlphaFoldDB" id="A0A8J6PJT8"/>
<accession>A0A8J6PJT8</accession>
<name>A0A8J6PJT8_9FLAO</name>
<dbReference type="EMBL" id="JACVEL010000007">
    <property type="protein sequence ID" value="MBC9813071.1"/>
    <property type="molecule type" value="Genomic_DNA"/>
</dbReference>
<dbReference type="PROSITE" id="PS51257">
    <property type="entry name" value="PROKAR_LIPOPROTEIN"/>
    <property type="match status" value="1"/>
</dbReference>
<organism evidence="4 5">
    <name type="scientific">Taishania pollutisoli</name>
    <dbReference type="NCBI Taxonomy" id="2766479"/>
    <lineage>
        <taxon>Bacteria</taxon>
        <taxon>Pseudomonadati</taxon>
        <taxon>Bacteroidota</taxon>
        <taxon>Flavobacteriia</taxon>
        <taxon>Flavobacteriales</taxon>
        <taxon>Crocinitomicaceae</taxon>
        <taxon>Taishania</taxon>
    </lineage>
</organism>
<keyword evidence="5" id="KW-1185">Reference proteome</keyword>
<keyword evidence="2" id="KW-0472">Membrane</keyword>
<evidence type="ECO:0000256" key="3">
    <source>
        <dbReference type="SAM" id="Coils"/>
    </source>
</evidence>
<dbReference type="SUPFAM" id="SSF56954">
    <property type="entry name" value="Outer membrane efflux proteins (OEP)"/>
    <property type="match status" value="1"/>
</dbReference>
<keyword evidence="3" id="KW-0175">Coiled coil</keyword>
<dbReference type="PANTHER" id="PTHR30203:SF30">
    <property type="entry name" value="OUTER MEMBRANE PROTEIN-RELATED"/>
    <property type="match status" value="1"/>
</dbReference>
<dbReference type="Proteomes" id="UP000652681">
    <property type="component" value="Unassembled WGS sequence"/>
</dbReference>
<gene>
    <name evidence="4" type="ORF">H9Y05_11385</name>
</gene>
<sequence>MRNRVSFSVIIVVLLFTGAGCKSSKIIVRDENKTVPAQFNGTTSTDSTNTADIKWKTIFSDPYLVSLIDSALVNNQELNIVSQELAITKNEAKAKKGEYLPTAGLKLGAGLDKPGEYTRDGAVEKHLEIQPGKENPEPLGDFMVGGYFSWELDIWKKLRNSKTAAVSRYLASIEGRNFMVTNLVSELAQSYYELIALDNQLDIINQNIQIQTNALDVVKQQKDAARVSQLAVNRFEAQLLNTQNLQYDIRQQIVVTENRINFLVGRFPQRVERNTASFNTMQLDSIFIGVPGQLLANRPDIRQAEQELVAAKLDVKAARANFYPTLSLNANIGFQAINPSVWFNPQSILYNLVGDLIAPLVNRNAIKAAYGSASAKQLQSVYKYEQTILNAYTEVVNELADIDNTTKSLTTKSKEVELLNQSVTISNNLFLSARADYMEVLLTQREALQSKMELIEIKLNQLNSKISIYRALGGGWK</sequence>